<evidence type="ECO:0000313" key="7">
    <source>
        <dbReference type="Proteomes" id="UP000320580"/>
    </source>
</evidence>
<sequence>MNLRYGTFYIGGAWVDPATDRTITPVDASTEEPLGEVPEGTEADIDRAVAAARTAFDSPAGWSSWEPARRAEAMDRLADAIDRRADEFVARVSAQNGMPVAVARQLETGYPSAILRYFAGLARELSTAEIRPGLFGGDIEVRREPVGVVAAIVPWNFPQALAMFKIAPALATGCTLVVKPSPETVLDAYLLAEAVEEAGLPAGVVNIVPGGRDAGAHLVAHPAVDKVAFTGSTAAGRAIAETCGRLLRPVTLELGGKSAAIVLDDAELDLAKIGEGLFGATLLNNGQTCFLGTRILAPRRRYTEVVDAFTAFTGSLTVGAASDPATQIGPLATARQRERVESYIAKGIGEGARLTTGGGRPADPERGWFVRPTVFADVDNASAIAQEEIFGPVLSIIAYDDEDDAVRIANDSDFGLGGTVWTADPERGAAVARRVRTGTIGVNRYIPDPAAPFGGIKASGLGRELGPEGLTAYQRFQTIYR</sequence>
<dbReference type="SUPFAM" id="SSF53720">
    <property type="entry name" value="ALDH-like"/>
    <property type="match status" value="1"/>
</dbReference>
<accession>A0A5B8J325</accession>
<keyword evidence="7" id="KW-1185">Reference proteome</keyword>
<evidence type="ECO:0000313" key="6">
    <source>
        <dbReference type="EMBL" id="QDY75617.1"/>
    </source>
</evidence>
<dbReference type="EMBL" id="CP042266">
    <property type="protein sequence ID" value="QDY75617.1"/>
    <property type="molecule type" value="Genomic_DNA"/>
</dbReference>
<dbReference type="KEGG" id="sqz:FQU76_02815"/>
<dbReference type="OrthoDB" id="6882680at2"/>
<dbReference type="Gene3D" id="3.40.605.10">
    <property type="entry name" value="Aldehyde Dehydrogenase, Chain A, domain 1"/>
    <property type="match status" value="1"/>
</dbReference>
<reference evidence="6 7" key="1">
    <citation type="submission" date="2019-07" db="EMBL/GenBank/DDBJ databases">
        <authorList>
            <person name="Zhu P."/>
        </authorList>
    </citation>
    <scope>NUCLEOTIDE SEQUENCE [LARGE SCALE GENOMIC DNA]</scope>
    <source>
        <strain evidence="6 7">SSL-25</strain>
    </source>
</reference>
<proteinExistence type="inferred from homology"/>
<dbReference type="PANTHER" id="PTHR42804:SF1">
    <property type="entry name" value="ALDEHYDE DEHYDROGENASE-RELATED"/>
    <property type="match status" value="1"/>
</dbReference>
<dbReference type="InterPro" id="IPR016163">
    <property type="entry name" value="Ald_DH_C"/>
</dbReference>
<evidence type="ECO:0000256" key="3">
    <source>
        <dbReference type="PROSITE-ProRule" id="PRU10007"/>
    </source>
</evidence>
<dbReference type="RefSeq" id="WP_146478928.1">
    <property type="nucleotide sequence ID" value="NZ_CP042266.1"/>
</dbReference>
<keyword evidence="2 4" id="KW-0560">Oxidoreductase</keyword>
<gene>
    <name evidence="6" type="ORF">FQU76_02815</name>
</gene>
<organism evidence="6 7">
    <name type="scientific">Streptomyces qinzhouensis</name>
    <dbReference type="NCBI Taxonomy" id="2599401"/>
    <lineage>
        <taxon>Bacteria</taxon>
        <taxon>Bacillati</taxon>
        <taxon>Actinomycetota</taxon>
        <taxon>Actinomycetes</taxon>
        <taxon>Kitasatosporales</taxon>
        <taxon>Streptomycetaceae</taxon>
        <taxon>Streptomyces</taxon>
    </lineage>
</organism>
<dbReference type="Pfam" id="PF00171">
    <property type="entry name" value="Aldedh"/>
    <property type="match status" value="1"/>
</dbReference>
<evidence type="ECO:0000259" key="5">
    <source>
        <dbReference type="Pfam" id="PF00171"/>
    </source>
</evidence>
<dbReference type="InterPro" id="IPR029510">
    <property type="entry name" value="Ald_DH_CS_GLU"/>
</dbReference>
<dbReference type="InterPro" id="IPR016162">
    <property type="entry name" value="Ald_DH_N"/>
</dbReference>
<dbReference type="AlphaFoldDB" id="A0A5B8J325"/>
<dbReference type="PANTHER" id="PTHR42804">
    <property type="entry name" value="ALDEHYDE DEHYDROGENASE"/>
    <property type="match status" value="1"/>
</dbReference>
<dbReference type="Proteomes" id="UP000320580">
    <property type="component" value="Chromosome"/>
</dbReference>
<dbReference type="CDD" id="cd07139">
    <property type="entry name" value="ALDH_AldA-Rv0768"/>
    <property type="match status" value="1"/>
</dbReference>
<feature type="domain" description="Aldehyde dehydrogenase" evidence="5">
    <location>
        <begin position="14"/>
        <end position="479"/>
    </location>
</feature>
<feature type="active site" evidence="3">
    <location>
        <position position="253"/>
    </location>
</feature>
<dbReference type="GO" id="GO:0016620">
    <property type="term" value="F:oxidoreductase activity, acting on the aldehyde or oxo group of donors, NAD or NADP as acceptor"/>
    <property type="evidence" value="ECO:0007669"/>
    <property type="project" value="InterPro"/>
</dbReference>
<evidence type="ECO:0000256" key="1">
    <source>
        <dbReference type="ARBA" id="ARBA00009986"/>
    </source>
</evidence>
<comment type="similarity">
    <text evidence="1 4">Belongs to the aldehyde dehydrogenase family.</text>
</comment>
<protein>
    <submittedName>
        <fullName evidence="6">Aldehyde dehydrogenase</fullName>
    </submittedName>
</protein>
<evidence type="ECO:0000256" key="4">
    <source>
        <dbReference type="RuleBase" id="RU003345"/>
    </source>
</evidence>
<evidence type="ECO:0000256" key="2">
    <source>
        <dbReference type="ARBA" id="ARBA00023002"/>
    </source>
</evidence>
<dbReference type="PROSITE" id="PS00687">
    <property type="entry name" value="ALDEHYDE_DEHYDR_GLU"/>
    <property type="match status" value="1"/>
</dbReference>
<dbReference type="FunFam" id="3.40.605.10:FF:000007">
    <property type="entry name" value="NAD/NADP-dependent betaine aldehyde dehydrogenase"/>
    <property type="match status" value="1"/>
</dbReference>
<name>A0A5B8J325_9ACTN</name>
<dbReference type="InterPro" id="IPR016161">
    <property type="entry name" value="Ald_DH/histidinol_DH"/>
</dbReference>
<dbReference type="Gene3D" id="3.40.309.10">
    <property type="entry name" value="Aldehyde Dehydrogenase, Chain A, domain 2"/>
    <property type="match status" value="1"/>
</dbReference>
<dbReference type="InterPro" id="IPR015590">
    <property type="entry name" value="Aldehyde_DH_dom"/>
</dbReference>